<feature type="compositionally biased region" description="Basic and acidic residues" evidence="1">
    <location>
        <begin position="68"/>
        <end position="95"/>
    </location>
</feature>
<feature type="region of interest" description="Disordered" evidence="1">
    <location>
        <begin position="1"/>
        <end position="22"/>
    </location>
</feature>
<evidence type="ECO:0000256" key="1">
    <source>
        <dbReference type="SAM" id="MobiDB-lite"/>
    </source>
</evidence>
<comment type="caution">
    <text evidence="2">The sequence shown here is derived from an EMBL/GenBank/DDBJ whole genome shotgun (WGS) entry which is preliminary data.</text>
</comment>
<reference evidence="3" key="1">
    <citation type="journal article" date="2019" name="Int. J. Syst. Evol. Microbiol.">
        <title>The Global Catalogue of Microorganisms (GCM) 10K type strain sequencing project: providing services to taxonomists for standard genome sequencing and annotation.</title>
        <authorList>
            <consortium name="The Broad Institute Genomics Platform"/>
            <consortium name="The Broad Institute Genome Sequencing Center for Infectious Disease"/>
            <person name="Wu L."/>
            <person name="Ma J."/>
        </authorList>
    </citation>
    <scope>NUCLEOTIDE SEQUENCE [LARGE SCALE GENOMIC DNA]</scope>
    <source>
        <strain evidence="3">NBRC 106348</strain>
    </source>
</reference>
<evidence type="ECO:0000313" key="2">
    <source>
        <dbReference type="EMBL" id="GMA24352.1"/>
    </source>
</evidence>
<gene>
    <name evidence="2" type="ORF">GCM10025864_21110</name>
</gene>
<sequence>MAREKPEPRPPAQPAVAPEEELKEVVELGRPHDGHRCAPGVRRATVRLLLGDVRLVVAVVGAVDVRDREDRDAVDARPPGDRTHALGARREDLHRGRPHAVARVDHGVRARERLVQRLEHRGRLAQEVERDVAGAVDPACVVGRGDVPGQDPDREPAAQRLADDGAARVPRPAQHHDRRHVLSPRHPPIVGVRVCTGRPQPARRPLRTRPLR</sequence>
<proteinExistence type="predicted"/>
<keyword evidence="3" id="KW-1185">Reference proteome</keyword>
<dbReference type="EMBL" id="BSUK01000001">
    <property type="protein sequence ID" value="GMA24352.1"/>
    <property type="molecule type" value="Genomic_DNA"/>
</dbReference>
<feature type="region of interest" description="Disordered" evidence="1">
    <location>
        <begin position="68"/>
        <end position="98"/>
    </location>
</feature>
<protein>
    <submittedName>
        <fullName evidence="2">Uncharacterized protein</fullName>
    </submittedName>
</protein>
<accession>A0ABQ6I1L6</accession>
<organism evidence="2 3">
    <name type="scientific">Luteimicrobium album</name>
    <dbReference type="NCBI Taxonomy" id="1054550"/>
    <lineage>
        <taxon>Bacteria</taxon>
        <taxon>Bacillati</taxon>
        <taxon>Actinomycetota</taxon>
        <taxon>Actinomycetes</taxon>
        <taxon>Micrococcales</taxon>
        <taxon>Luteimicrobium</taxon>
    </lineage>
</organism>
<evidence type="ECO:0000313" key="3">
    <source>
        <dbReference type="Proteomes" id="UP001157091"/>
    </source>
</evidence>
<feature type="compositionally biased region" description="Basic and acidic residues" evidence="1">
    <location>
        <begin position="151"/>
        <end position="166"/>
    </location>
</feature>
<name>A0ABQ6I1L6_9MICO</name>
<feature type="region of interest" description="Disordered" evidence="1">
    <location>
        <begin position="144"/>
        <end position="212"/>
    </location>
</feature>
<dbReference type="Proteomes" id="UP001157091">
    <property type="component" value="Unassembled WGS sequence"/>
</dbReference>